<evidence type="ECO:0000313" key="5">
    <source>
        <dbReference type="Proteomes" id="UP000287865"/>
    </source>
</evidence>
<reference evidence="2 4" key="2">
    <citation type="submission" date="2018-06" db="EMBL/GenBank/DDBJ databases">
        <title>Genomic Encyclopedia of Type Strains, Phase III (KMG-III): the genomes of soil and plant-associated and newly described type strains.</title>
        <authorList>
            <person name="Whitman W."/>
        </authorList>
    </citation>
    <scope>NUCLEOTIDE SEQUENCE [LARGE SCALE GENOMIC DNA]</scope>
    <source>
        <strain evidence="2 4">CGMCC 1.15366</strain>
    </source>
</reference>
<dbReference type="PANTHER" id="PTHR33525">
    <property type="match status" value="1"/>
</dbReference>
<name>A0A327WUL3_9GAMM</name>
<accession>A0A327WUL3</accession>
<dbReference type="AlphaFoldDB" id="A0A327WUL3"/>
<dbReference type="Proteomes" id="UP000287865">
    <property type="component" value="Unassembled WGS sequence"/>
</dbReference>
<evidence type="ECO:0000313" key="3">
    <source>
        <dbReference type="EMBL" id="RUO22720.1"/>
    </source>
</evidence>
<dbReference type="Pfam" id="PF08668">
    <property type="entry name" value="HDOD"/>
    <property type="match status" value="1"/>
</dbReference>
<feature type="domain" description="HDOD" evidence="1">
    <location>
        <begin position="22"/>
        <end position="210"/>
    </location>
</feature>
<dbReference type="Gene3D" id="1.10.3210.10">
    <property type="entry name" value="Hypothetical protein af1432"/>
    <property type="match status" value="1"/>
</dbReference>
<reference evidence="3 5" key="1">
    <citation type="journal article" date="2018" name="Front. Microbiol.">
        <title>Genome-Based Analysis Reveals the Taxonomy and Diversity of the Family Idiomarinaceae.</title>
        <authorList>
            <person name="Liu Y."/>
            <person name="Lai Q."/>
            <person name="Shao Z."/>
        </authorList>
    </citation>
    <scope>NUCLEOTIDE SEQUENCE [LARGE SCALE GENOMIC DNA]</scope>
    <source>
        <strain evidence="3 5">CF12-14</strain>
    </source>
</reference>
<organism evidence="2 4">
    <name type="scientific">Aliidiomarina maris</name>
    <dbReference type="NCBI Taxonomy" id="531312"/>
    <lineage>
        <taxon>Bacteria</taxon>
        <taxon>Pseudomonadati</taxon>
        <taxon>Pseudomonadota</taxon>
        <taxon>Gammaproteobacteria</taxon>
        <taxon>Alteromonadales</taxon>
        <taxon>Idiomarinaceae</taxon>
        <taxon>Aliidiomarina</taxon>
    </lineage>
</organism>
<dbReference type="SUPFAM" id="SSF109604">
    <property type="entry name" value="HD-domain/PDEase-like"/>
    <property type="match status" value="1"/>
</dbReference>
<dbReference type="EMBL" id="QLMD01000010">
    <property type="protein sequence ID" value="RAJ95391.1"/>
    <property type="molecule type" value="Genomic_DNA"/>
</dbReference>
<dbReference type="InterPro" id="IPR052340">
    <property type="entry name" value="RNase_Y/CdgJ"/>
</dbReference>
<evidence type="ECO:0000313" key="2">
    <source>
        <dbReference type="EMBL" id="RAJ95391.1"/>
    </source>
</evidence>
<keyword evidence="5" id="KW-1185">Reference proteome</keyword>
<dbReference type="InterPro" id="IPR013976">
    <property type="entry name" value="HDOD"/>
</dbReference>
<dbReference type="PANTHER" id="PTHR33525:SF3">
    <property type="entry name" value="RIBONUCLEASE Y"/>
    <property type="match status" value="1"/>
</dbReference>
<sequence length="274" mass="30029">MHAHTDLLNQVSSDLDADTLTLPALPDIAQQVQNAVADPMMTLPRLALIIAKDPALSARLIKIANSAWLGRQVKAENLPQALMRLGFWQIRHVALGMALEGLYQSQNPQVGNEMARQWQRSIELTAAAVTLLNHYPGEADLHSHTLALACSSSRIGVLPLLVAVERGQLSDMEAYRAAQQAIAVPVGAKILDKWQFNDEIVNLHQAWREGIGSPKPSYLSFMQLAGMLSGQIKVNDLDGVLKLYVDSGCISRVGIWRQPTVQADYQSILSALRD</sequence>
<evidence type="ECO:0000259" key="1">
    <source>
        <dbReference type="PROSITE" id="PS51833"/>
    </source>
</evidence>
<dbReference type="OrthoDB" id="598113at2"/>
<protein>
    <submittedName>
        <fullName evidence="2">HD-like signal output (HDOD) protein</fullName>
    </submittedName>
</protein>
<dbReference type="EMBL" id="PIPK01000010">
    <property type="protein sequence ID" value="RUO22720.1"/>
    <property type="molecule type" value="Genomic_DNA"/>
</dbReference>
<dbReference type="RefSeq" id="WP_111569904.1">
    <property type="nucleotide sequence ID" value="NZ_PIPK01000010.1"/>
</dbReference>
<proteinExistence type="predicted"/>
<dbReference type="Proteomes" id="UP000249203">
    <property type="component" value="Unassembled WGS sequence"/>
</dbReference>
<gene>
    <name evidence="2" type="ORF">B0I24_11074</name>
    <name evidence="3" type="ORF">CWE07_10660</name>
</gene>
<comment type="caution">
    <text evidence="2">The sequence shown here is derived from an EMBL/GenBank/DDBJ whole genome shotgun (WGS) entry which is preliminary data.</text>
</comment>
<dbReference type="PROSITE" id="PS51833">
    <property type="entry name" value="HDOD"/>
    <property type="match status" value="1"/>
</dbReference>
<evidence type="ECO:0000313" key="4">
    <source>
        <dbReference type="Proteomes" id="UP000249203"/>
    </source>
</evidence>